<sequence>MTAAEQVDLFVTTPSNIPAQNFEVYGVALALVAQAFVGKKPHLIPDADNLFGQLQQIKVTNQGSLVPVFSSVENRESDFALERGLCSLLVGELDECRKWLGLDSDNSPYRNPPIFDFIMENSKDDDDNDLPGLCKLLETWLMEVVFPRFRDTEDIEFKLGDYYDDPTVLRYLERQERGGHSPLAAAAAIVGIGAEATAVIDHVKASAIQALQKVFPLGNKDTGAEFHENDGINYVLPAVEMEKPVESLGLENPEELFSDEVPEEESITEKIKEASMKIMCAGVAIGLLTVVGLKFFPARTSSFIRQKEIGSAKASGISNVESTLDEKIAEELPRMDAKFAENIVRKWQNIKSQAFGPDRCLAKLSEVLDSQMLKIWTDRAAEIAQLGWAYEYTLLDLTIDSVTVSLDGLHAVVEATLKESTRLTDDVHPENNASNVKTYTTRYELSRFNSGWKITEGAIMM</sequence>
<feature type="domain" description="Plastid division protein CDP1-like 2nd alpha solenoid" evidence="2">
    <location>
        <begin position="1"/>
        <end position="194"/>
    </location>
</feature>
<name>A0AAV1S7B0_9ROSI</name>
<dbReference type="PANTHER" id="PTHR33925">
    <property type="entry name" value="PLASTID DIVISION PROTEIN CDP1, CHLOROPLASTIC-RELATED"/>
    <property type="match status" value="1"/>
</dbReference>
<evidence type="ECO:0008006" key="5">
    <source>
        <dbReference type="Google" id="ProtNLM"/>
    </source>
</evidence>
<evidence type="ECO:0000259" key="2">
    <source>
        <dbReference type="Pfam" id="PF23468"/>
    </source>
</evidence>
<dbReference type="AlphaFoldDB" id="A0AAV1S7B0"/>
<dbReference type="InterPro" id="IPR044685">
    <property type="entry name" value="CPD1-like"/>
</dbReference>
<dbReference type="Pfam" id="PF13355">
    <property type="entry name" value="ARC6-like_IMS"/>
    <property type="match status" value="1"/>
</dbReference>
<evidence type="ECO:0000259" key="1">
    <source>
        <dbReference type="Pfam" id="PF13355"/>
    </source>
</evidence>
<organism evidence="3 4">
    <name type="scientific">Dovyalis caffra</name>
    <dbReference type="NCBI Taxonomy" id="77055"/>
    <lineage>
        <taxon>Eukaryota</taxon>
        <taxon>Viridiplantae</taxon>
        <taxon>Streptophyta</taxon>
        <taxon>Embryophyta</taxon>
        <taxon>Tracheophyta</taxon>
        <taxon>Spermatophyta</taxon>
        <taxon>Magnoliopsida</taxon>
        <taxon>eudicotyledons</taxon>
        <taxon>Gunneridae</taxon>
        <taxon>Pentapetalae</taxon>
        <taxon>rosids</taxon>
        <taxon>fabids</taxon>
        <taxon>Malpighiales</taxon>
        <taxon>Salicaceae</taxon>
        <taxon>Flacourtieae</taxon>
        <taxon>Dovyalis</taxon>
    </lineage>
</organism>
<reference evidence="3 4" key="1">
    <citation type="submission" date="2024-01" db="EMBL/GenBank/DDBJ databases">
        <authorList>
            <person name="Waweru B."/>
        </authorList>
    </citation>
    <scope>NUCLEOTIDE SEQUENCE [LARGE SCALE GENOMIC DNA]</scope>
</reference>
<evidence type="ECO:0000313" key="4">
    <source>
        <dbReference type="Proteomes" id="UP001314170"/>
    </source>
</evidence>
<accession>A0AAV1S7B0</accession>
<dbReference type="Proteomes" id="UP001314170">
    <property type="component" value="Unassembled WGS sequence"/>
</dbReference>
<gene>
    <name evidence="3" type="ORF">DCAF_LOCUS18945</name>
</gene>
<comment type="caution">
    <text evidence="3">The sequence shown here is derived from an EMBL/GenBank/DDBJ whole genome shotgun (WGS) entry which is preliminary data.</text>
</comment>
<protein>
    <recommendedName>
        <fullName evidence="5">ARC6 IMS domain-containing protein</fullName>
    </recommendedName>
</protein>
<dbReference type="GO" id="GO:0010020">
    <property type="term" value="P:chloroplast fission"/>
    <property type="evidence" value="ECO:0007669"/>
    <property type="project" value="TreeGrafter"/>
</dbReference>
<keyword evidence="4" id="KW-1185">Reference proteome</keyword>
<feature type="domain" description="Plastid division protein CDP1-like IMS" evidence="1">
    <location>
        <begin position="340"/>
        <end position="455"/>
    </location>
</feature>
<dbReference type="Pfam" id="PF23468">
    <property type="entry name" value="ARC6"/>
    <property type="match status" value="1"/>
</dbReference>
<dbReference type="EMBL" id="CAWUPB010001173">
    <property type="protein sequence ID" value="CAK7346272.1"/>
    <property type="molecule type" value="Genomic_DNA"/>
</dbReference>
<evidence type="ECO:0000313" key="3">
    <source>
        <dbReference type="EMBL" id="CAK7346272.1"/>
    </source>
</evidence>
<proteinExistence type="predicted"/>
<dbReference type="PANTHER" id="PTHR33925:SF1">
    <property type="entry name" value="PROTEIN ACCUMULATION AND REPLICATION OF CHLOROPLASTS 6, CHLOROPLASTIC"/>
    <property type="match status" value="1"/>
</dbReference>
<dbReference type="InterPro" id="IPR057137">
    <property type="entry name" value="CDP1-like_a_solenoid_2"/>
</dbReference>
<dbReference type="GO" id="GO:0009706">
    <property type="term" value="C:chloroplast inner membrane"/>
    <property type="evidence" value="ECO:0007669"/>
    <property type="project" value="TreeGrafter"/>
</dbReference>
<dbReference type="InterPro" id="IPR025344">
    <property type="entry name" value="CDP1-like_IMS"/>
</dbReference>